<dbReference type="PANTHER" id="PTHR13847">
    <property type="entry name" value="SARCOSINE DEHYDROGENASE-RELATED"/>
    <property type="match status" value="1"/>
</dbReference>
<reference evidence="4" key="1">
    <citation type="journal article" date="2019" name="Int. J. Syst. Evol. Microbiol.">
        <title>The Global Catalogue of Microorganisms (GCM) 10K type strain sequencing project: providing services to taxonomists for standard genome sequencing and annotation.</title>
        <authorList>
            <consortium name="The Broad Institute Genomics Platform"/>
            <consortium name="The Broad Institute Genome Sequencing Center for Infectious Disease"/>
            <person name="Wu L."/>
            <person name="Ma J."/>
        </authorList>
    </citation>
    <scope>NUCLEOTIDE SEQUENCE [LARGE SCALE GENOMIC DNA]</scope>
    <source>
        <strain evidence="4">JCM 18326</strain>
    </source>
</reference>
<dbReference type="Pfam" id="PF01266">
    <property type="entry name" value="DAO"/>
    <property type="match status" value="1"/>
</dbReference>
<dbReference type="EMBL" id="BAABJX010000026">
    <property type="protein sequence ID" value="GAA4832695.1"/>
    <property type="molecule type" value="Genomic_DNA"/>
</dbReference>
<feature type="domain" description="FAD dependent oxidoreductase" evidence="2">
    <location>
        <begin position="3"/>
        <end position="394"/>
    </location>
</feature>
<dbReference type="Gene3D" id="3.30.9.10">
    <property type="entry name" value="D-Amino Acid Oxidase, subunit A, domain 2"/>
    <property type="match status" value="1"/>
</dbReference>
<sequence>MNVTVIGGGIIGLSTAYYLSKEGCQVTVLEQGKVLDGCSFGNAGMIVPSHIIPLAAPGMISKGIRWMFNARSPFYVRPRISPTLFKWGLHFYKAANHTHVSNAIPLLRDLSLFSKSLYQELMDDLQLPLQHKGLLMLYKTDHMEEEEGEAALLAQKAGLEAQILSASEVATLENNCTTDVKGAVYYPGDAHLNPAEVLQQLYTNLLAKGVKILENTTVTQFVQKGNKIQGVITNQGMIDADEVVVATGAWAGDLVEQLGLNLPMQAGKGYSITQENVKNNLSIPSILTEAKVAMTPMGNSLRIAGTMEIAGVDFSVNTKRVEGIVQAVEKYYPQHQAQIPEDKTKIWKGLRPCSPDGLPYIGRSNKFTNVSIAAGHAMMGVSLAPATGKLIAELLTEQKGSLSLEGFSPNRYERKAQLIAAV</sequence>
<dbReference type="SUPFAM" id="SSF54373">
    <property type="entry name" value="FAD-linked reductases, C-terminal domain"/>
    <property type="match status" value="1"/>
</dbReference>
<evidence type="ECO:0000256" key="1">
    <source>
        <dbReference type="ARBA" id="ARBA00023002"/>
    </source>
</evidence>
<name>A0ABP9D8D1_9BACT</name>
<dbReference type="PANTHER" id="PTHR13847:SF289">
    <property type="entry name" value="GLYCINE OXIDASE"/>
    <property type="match status" value="1"/>
</dbReference>
<evidence type="ECO:0000313" key="3">
    <source>
        <dbReference type="EMBL" id="GAA4832695.1"/>
    </source>
</evidence>
<dbReference type="InterPro" id="IPR006076">
    <property type="entry name" value="FAD-dep_OxRdtase"/>
</dbReference>
<evidence type="ECO:0000259" key="2">
    <source>
        <dbReference type="Pfam" id="PF01266"/>
    </source>
</evidence>
<dbReference type="Gene3D" id="3.50.50.60">
    <property type="entry name" value="FAD/NAD(P)-binding domain"/>
    <property type="match status" value="2"/>
</dbReference>
<keyword evidence="4" id="KW-1185">Reference proteome</keyword>
<protein>
    <submittedName>
        <fullName evidence="3">FAD-dependent oxidoreductase</fullName>
    </submittedName>
</protein>
<dbReference type="InterPro" id="IPR036188">
    <property type="entry name" value="FAD/NAD-bd_sf"/>
</dbReference>
<gene>
    <name evidence="3" type="ORF">GCM10023331_17430</name>
</gene>
<dbReference type="RefSeq" id="WP_345371005.1">
    <property type="nucleotide sequence ID" value="NZ_BAABJX010000026.1"/>
</dbReference>
<organism evidence="3 4">
    <name type="scientific">Algivirga pacifica</name>
    <dbReference type="NCBI Taxonomy" id="1162670"/>
    <lineage>
        <taxon>Bacteria</taxon>
        <taxon>Pseudomonadati</taxon>
        <taxon>Bacteroidota</taxon>
        <taxon>Cytophagia</taxon>
        <taxon>Cytophagales</taxon>
        <taxon>Flammeovirgaceae</taxon>
        <taxon>Algivirga</taxon>
    </lineage>
</organism>
<accession>A0ABP9D8D1</accession>
<dbReference type="Proteomes" id="UP001500298">
    <property type="component" value="Unassembled WGS sequence"/>
</dbReference>
<evidence type="ECO:0000313" key="4">
    <source>
        <dbReference type="Proteomes" id="UP001500298"/>
    </source>
</evidence>
<comment type="caution">
    <text evidence="3">The sequence shown here is derived from an EMBL/GenBank/DDBJ whole genome shotgun (WGS) entry which is preliminary data.</text>
</comment>
<dbReference type="SUPFAM" id="SSF51905">
    <property type="entry name" value="FAD/NAD(P)-binding domain"/>
    <property type="match status" value="1"/>
</dbReference>
<proteinExistence type="predicted"/>
<keyword evidence="1" id="KW-0560">Oxidoreductase</keyword>